<sequence>MNPRVIVSFALLWVDLLVAPMDAMHANHWGHLPDQLAYFPSSSSESDDEDSDDDGYYDSFKEEWRTISANSTRRVFNFGVGSLTSYGSRQHTVDPVMPEPPPTIAPAYPDRVHGIVRELGACYHWAAASARPCFPDRDNCTVPVVGVFFEIYEEEWPRFRDRESNYDLLEITPSFPLPRGLDPDAYFFAWGNLSSSGESPQCNNKWSPWGKSVVSTAYWDYMIGGLLAWDGQLLDSGRFTWDLIAELDLLDDMASKAYQVPSIPLAERRRLAVDFVRSTKHSSNLPWVDDRKCPFSGDSNVTPLSNLSENVLATGPTAEAIGTVSPPFSKEFHDYVDAILVEGGWEHGALNSIHDRIDACQKYHGFPDRSDWTRNPYYEDIRLFSKLVAQVEV</sequence>
<dbReference type="EMBL" id="CAICTM010000162">
    <property type="protein sequence ID" value="CAB9503369.1"/>
    <property type="molecule type" value="Genomic_DNA"/>
</dbReference>
<reference evidence="2" key="1">
    <citation type="submission" date="2020-06" db="EMBL/GenBank/DDBJ databases">
        <authorList>
            <consortium name="Plant Systems Biology data submission"/>
        </authorList>
    </citation>
    <scope>NUCLEOTIDE SEQUENCE</scope>
    <source>
        <strain evidence="2">D6</strain>
    </source>
</reference>
<dbReference type="AlphaFoldDB" id="A0A9N8DMD1"/>
<name>A0A9N8DMD1_9STRA</name>
<keyword evidence="1" id="KW-0732">Signal</keyword>
<proteinExistence type="predicted"/>
<keyword evidence="3" id="KW-1185">Reference proteome</keyword>
<organism evidence="2 3">
    <name type="scientific">Seminavis robusta</name>
    <dbReference type="NCBI Taxonomy" id="568900"/>
    <lineage>
        <taxon>Eukaryota</taxon>
        <taxon>Sar</taxon>
        <taxon>Stramenopiles</taxon>
        <taxon>Ochrophyta</taxon>
        <taxon>Bacillariophyta</taxon>
        <taxon>Bacillariophyceae</taxon>
        <taxon>Bacillariophycidae</taxon>
        <taxon>Naviculales</taxon>
        <taxon>Naviculaceae</taxon>
        <taxon>Seminavis</taxon>
    </lineage>
</organism>
<accession>A0A9N8DMD1</accession>
<dbReference type="OrthoDB" id="10618148at2759"/>
<evidence type="ECO:0000313" key="3">
    <source>
        <dbReference type="Proteomes" id="UP001153069"/>
    </source>
</evidence>
<feature type="chain" id="PRO_5040227534" evidence="1">
    <location>
        <begin position="24"/>
        <end position="393"/>
    </location>
</feature>
<evidence type="ECO:0000313" key="2">
    <source>
        <dbReference type="EMBL" id="CAB9503369.1"/>
    </source>
</evidence>
<comment type="caution">
    <text evidence="2">The sequence shown here is derived from an EMBL/GenBank/DDBJ whole genome shotgun (WGS) entry which is preliminary data.</text>
</comment>
<protein>
    <submittedName>
        <fullName evidence="2">Uncharacterized protein</fullName>
    </submittedName>
</protein>
<dbReference type="Proteomes" id="UP001153069">
    <property type="component" value="Unassembled WGS sequence"/>
</dbReference>
<gene>
    <name evidence="2" type="ORF">SEMRO_163_G073330.1</name>
</gene>
<feature type="signal peptide" evidence="1">
    <location>
        <begin position="1"/>
        <end position="23"/>
    </location>
</feature>
<evidence type="ECO:0000256" key="1">
    <source>
        <dbReference type="SAM" id="SignalP"/>
    </source>
</evidence>